<keyword evidence="3" id="KW-1185">Reference proteome</keyword>
<dbReference type="GO" id="GO:0016758">
    <property type="term" value="F:hexosyltransferase activity"/>
    <property type="evidence" value="ECO:0007669"/>
    <property type="project" value="UniProtKB-ARBA"/>
</dbReference>
<sequence>MRVSIVIACLNGGAVLARCLDSIAGQTFTDIEVIVADGASSDGSTEILHRYSEAFGAALVWFSEPDRGIADAWNKAVVRATGDWLLFIGSDDALASPTVIADAVSRLALADQDCRIAYGRVLLVDDAGRVQEILGRSWSARDFRSCRFNLPHQGVFHRRVLFEGGARFDTSYSIVSDFDFLLRELMFAEPMDIGDLVVCRMRVGGISNRPQWAPRGIAEQIRLYRSHVGGMSPILYWDMAKAWIKVALWLLGGDALVSSARGIYRGRSLRAIRPPVRKES</sequence>
<dbReference type="InterPro" id="IPR001173">
    <property type="entry name" value="Glyco_trans_2-like"/>
</dbReference>
<keyword evidence="2" id="KW-0808">Transferase</keyword>
<protein>
    <submittedName>
        <fullName evidence="2">Glycosyl transferase</fullName>
    </submittedName>
</protein>
<dbReference type="Proteomes" id="UP000326202">
    <property type="component" value="Chromosome"/>
</dbReference>
<dbReference type="Pfam" id="PF00535">
    <property type="entry name" value="Glycos_transf_2"/>
    <property type="match status" value="1"/>
</dbReference>
<evidence type="ECO:0000259" key="1">
    <source>
        <dbReference type="Pfam" id="PF00535"/>
    </source>
</evidence>
<dbReference type="InterPro" id="IPR029044">
    <property type="entry name" value="Nucleotide-diphossugar_trans"/>
</dbReference>
<dbReference type="RefSeq" id="WP_151180333.1">
    <property type="nucleotide sequence ID" value="NZ_CP042906.1"/>
</dbReference>
<dbReference type="CDD" id="cd06433">
    <property type="entry name" value="GT_2_WfgS_like"/>
    <property type="match status" value="1"/>
</dbReference>
<accession>A0A5J6MLR0</accession>
<feature type="domain" description="Glycosyltransferase 2-like" evidence="1">
    <location>
        <begin position="4"/>
        <end position="102"/>
    </location>
</feature>
<proteinExistence type="predicted"/>
<dbReference type="SUPFAM" id="SSF53448">
    <property type="entry name" value="Nucleotide-diphospho-sugar transferases"/>
    <property type="match status" value="1"/>
</dbReference>
<organism evidence="2 3">
    <name type="scientific">Hypericibacter terrae</name>
    <dbReference type="NCBI Taxonomy" id="2602015"/>
    <lineage>
        <taxon>Bacteria</taxon>
        <taxon>Pseudomonadati</taxon>
        <taxon>Pseudomonadota</taxon>
        <taxon>Alphaproteobacteria</taxon>
        <taxon>Rhodospirillales</taxon>
        <taxon>Dongiaceae</taxon>
        <taxon>Hypericibacter</taxon>
    </lineage>
</organism>
<dbReference type="EMBL" id="CP042906">
    <property type="protein sequence ID" value="QEX18067.1"/>
    <property type="molecule type" value="Genomic_DNA"/>
</dbReference>
<dbReference type="OrthoDB" id="9794124at2"/>
<reference evidence="2 3" key="1">
    <citation type="submission" date="2019-08" db="EMBL/GenBank/DDBJ databases">
        <title>Hyperibacter terrae gen. nov., sp. nov. and Hyperibacter viscosus sp. nov., two new members in the family Rhodospirillaceae isolated from the rhizosphere of Hypericum perforatum.</title>
        <authorList>
            <person name="Noviana Z."/>
        </authorList>
    </citation>
    <scope>NUCLEOTIDE SEQUENCE [LARGE SCALE GENOMIC DNA]</scope>
    <source>
        <strain evidence="2 3">R5913</strain>
    </source>
</reference>
<dbReference type="KEGG" id="htq:FRZ44_33710"/>
<name>A0A5J6MLR0_9PROT</name>
<gene>
    <name evidence="2" type="ORF">FRZ44_33710</name>
</gene>
<evidence type="ECO:0000313" key="2">
    <source>
        <dbReference type="EMBL" id="QEX18067.1"/>
    </source>
</evidence>
<evidence type="ECO:0000313" key="3">
    <source>
        <dbReference type="Proteomes" id="UP000326202"/>
    </source>
</evidence>
<dbReference type="PANTHER" id="PTHR22916">
    <property type="entry name" value="GLYCOSYLTRANSFERASE"/>
    <property type="match status" value="1"/>
</dbReference>
<dbReference type="Gene3D" id="3.90.550.10">
    <property type="entry name" value="Spore Coat Polysaccharide Biosynthesis Protein SpsA, Chain A"/>
    <property type="match status" value="1"/>
</dbReference>
<dbReference type="AlphaFoldDB" id="A0A5J6MLR0"/>
<dbReference type="PANTHER" id="PTHR22916:SF3">
    <property type="entry name" value="UDP-GLCNAC:BETAGAL BETA-1,3-N-ACETYLGLUCOSAMINYLTRANSFERASE-LIKE PROTEIN 1"/>
    <property type="match status" value="1"/>
</dbReference>